<sequence length="255" mass="27204">MSSTTDPRWVDPSAAARLADRKWRWKNSIWVFAPALCLGFVSCAGFIYAANKVHNRKWTVYAVISTVVTLAVCLCAFIFETDDHKVADWAINLVLVSWILHLIAGISLRNNYLRLLAQRQAQDELAPFGIPPLAPAPTYPPPPTPAAPAPVQGLVGMNDFYAPTPAQLDINSASAAELSATTGLGPAQADAVIAARTRVGGFRSFEEIAASAGLAPHHLARLREVSFGPSQPDPGSAPHNPPPPPPVPGGRILDI</sequence>
<dbReference type="Pfam" id="PF12836">
    <property type="entry name" value="HHH_3"/>
    <property type="match status" value="1"/>
</dbReference>
<dbReference type="RefSeq" id="WP_005192014.1">
    <property type="nucleotide sequence ID" value="NZ_CP045804.1"/>
</dbReference>
<protein>
    <submittedName>
        <fullName evidence="3">Uncharacterized protein</fullName>
    </submittedName>
</protein>
<dbReference type="AlphaFoldDB" id="A0A857LIL7"/>
<reference evidence="3" key="1">
    <citation type="journal article" date="2021" name="Nat. Microbiol.">
        <title>Cocultivation of an ultrasmall environmental parasitic bacterium with lytic ability against bacteria associated with wastewater foams.</title>
        <authorList>
            <person name="Batinovic S."/>
            <person name="Rose J.J.A."/>
            <person name="Ratcliffe J."/>
            <person name="Seviour R.J."/>
            <person name="Petrovski S."/>
        </authorList>
    </citation>
    <scope>NUCLEOTIDE SEQUENCE</scope>
    <source>
        <strain evidence="3">CON44</strain>
    </source>
</reference>
<dbReference type="GO" id="GO:0015628">
    <property type="term" value="P:protein secretion by the type II secretion system"/>
    <property type="evidence" value="ECO:0007669"/>
    <property type="project" value="TreeGrafter"/>
</dbReference>
<dbReference type="GO" id="GO:0015627">
    <property type="term" value="C:type II protein secretion system complex"/>
    <property type="evidence" value="ECO:0007669"/>
    <property type="project" value="TreeGrafter"/>
</dbReference>
<dbReference type="InterPro" id="IPR010994">
    <property type="entry name" value="RuvA_2-like"/>
</dbReference>
<evidence type="ECO:0000313" key="3">
    <source>
        <dbReference type="EMBL" id="QHN37954.1"/>
    </source>
</evidence>
<dbReference type="PANTHER" id="PTHR21180:SF32">
    <property type="entry name" value="ENDONUCLEASE_EXONUCLEASE_PHOSPHATASE FAMILY DOMAIN-CONTAINING PROTEIN 1"/>
    <property type="match status" value="1"/>
</dbReference>
<gene>
    <name evidence="3" type="ORF">GII30_01040</name>
</gene>
<feature type="transmembrane region" description="Helical" evidence="2">
    <location>
        <begin position="91"/>
        <end position="108"/>
    </location>
</feature>
<proteinExistence type="predicted"/>
<evidence type="ECO:0000256" key="2">
    <source>
        <dbReference type="SAM" id="Phobius"/>
    </source>
</evidence>
<dbReference type="PANTHER" id="PTHR21180">
    <property type="entry name" value="ENDONUCLEASE/EXONUCLEASE/PHOSPHATASE FAMILY DOMAIN-CONTAINING PROTEIN 1"/>
    <property type="match status" value="1"/>
</dbReference>
<accession>A0A857LIL7</accession>
<feature type="region of interest" description="Disordered" evidence="1">
    <location>
        <begin position="225"/>
        <end position="255"/>
    </location>
</feature>
<dbReference type="EMBL" id="CP045810">
    <property type="protein sequence ID" value="QHN37954.1"/>
    <property type="molecule type" value="Genomic_DNA"/>
</dbReference>
<evidence type="ECO:0000256" key="1">
    <source>
        <dbReference type="SAM" id="MobiDB-lite"/>
    </source>
</evidence>
<name>A0A857LIL7_9ACTN</name>
<feature type="transmembrane region" description="Helical" evidence="2">
    <location>
        <begin position="29"/>
        <end position="51"/>
    </location>
</feature>
<feature type="transmembrane region" description="Helical" evidence="2">
    <location>
        <begin position="58"/>
        <end position="79"/>
    </location>
</feature>
<keyword evidence="2" id="KW-1133">Transmembrane helix</keyword>
<dbReference type="SUPFAM" id="SSF47781">
    <property type="entry name" value="RuvA domain 2-like"/>
    <property type="match status" value="1"/>
</dbReference>
<keyword evidence="2" id="KW-0472">Membrane</keyword>
<dbReference type="Gene3D" id="1.10.150.320">
    <property type="entry name" value="Photosystem II 12 kDa extrinsic protein"/>
    <property type="match status" value="1"/>
</dbReference>
<dbReference type="InterPro" id="IPR051675">
    <property type="entry name" value="Endo/Exo/Phosphatase_dom_1"/>
</dbReference>
<keyword evidence="2" id="KW-0812">Transmembrane</keyword>
<feature type="compositionally biased region" description="Pro residues" evidence="1">
    <location>
        <begin position="239"/>
        <end position="248"/>
    </location>
</feature>
<organism evidence="3">
    <name type="scientific">Gordonia amarae</name>
    <dbReference type="NCBI Taxonomy" id="36821"/>
    <lineage>
        <taxon>Bacteria</taxon>
        <taxon>Bacillati</taxon>
        <taxon>Actinomycetota</taxon>
        <taxon>Actinomycetes</taxon>
        <taxon>Mycobacteriales</taxon>
        <taxon>Gordoniaceae</taxon>
        <taxon>Gordonia</taxon>
    </lineage>
</organism>